<dbReference type="GO" id="GO:0006457">
    <property type="term" value="P:protein folding"/>
    <property type="evidence" value="ECO:0007669"/>
    <property type="project" value="TreeGrafter"/>
</dbReference>
<dbReference type="GO" id="GO:0005788">
    <property type="term" value="C:endoplasmic reticulum lumen"/>
    <property type="evidence" value="ECO:0007669"/>
    <property type="project" value="UniProtKB-SubCell"/>
</dbReference>
<sequence length="113" mass="12860">MFCRCEFCKKLAPEYEKAANMLRDRNSSIKLGRVDCTVEKDLAKKYEINIYPTLKVTNRGKISDYEGATEAESIVNYMLSISNDTHEQRESSEKEAAGESLKENIGLIEEEKA</sequence>
<dbReference type="EMBL" id="WIXE01003517">
    <property type="protein sequence ID" value="KAK5983866.1"/>
    <property type="molecule type" value="Genomic_DNA"/>
</dbReference>
<keyword evidence="7" id="KW-0676">Redox-active center</keyword>
<dbReference type="PANTHER" id="PTHR18929">
    <property type="entry name" value="PROTEIN DISULFIDE ISOMERASE"/>
    <property type="match status" value="1"/>
</dbReference>
<name>A0AAN8IS23_TRICO</name>
<comment type="similarity">
    <text evidence="3">Belongs to the protein disulfide isomerase family.</text>
</comment>
<evidence type="ECO:0000259" key="9">
    <source>
        <dbReference type="Pfam" id="PF00085"/>
    </source>
</evidence>
<evidence type="ECO:0000256" key="4">
    <source>
        <dbReference type="ARBA" id="ARBA00012723"/>
    </source>
</evidence>
<keyword evidence="6" id="KW-0413">Isomerase</keyword>
<dbReference type="CDD" id="cd02961">
    <property type="entry name" value="PDI_a_family"/>
    <property type="match status" value="1"/>
</dbReference>
<dbReference type="InterPro" id="IPR036249">
    <property type="entry name" value="Thioredoxin-like_sf"/>
</dbReference>
<dbReference type="Pfam" id="PF00085">
    <property type="entry name" value="Thioredoxin"/>
    <property type="match status" value="1"/>
</dbReference>
<dbReference type="Proteomes" id="UP001331761">
    <property type="component" value="Unassembled WGS sequence"/>
</dbReference>
<evidence type="ECO:0000256" key="7">
    <source>
        <dbReference type="ARBA" id="ARBA00023284"/>
    </source>
</evidence>
<accession>A0AAN8IS23</accession>
<comment type="caution">
    <text evidence="10">The sequence shown here is derived from an EMBL/GenBank/DDBJ whole genome shotgun (WGS) entry which is preliminary data.</text>
</comment>
<dbReference type="AlphaFoldDB" id="A0AAN8IS23"/>
<comment type="subcellular location">
    <subcellularLocation>
        <location evidence="2">Endoplasmic reticulum lumen</location>
    </subcellularLocation>
</comment>
<evidence type="ECO:0000256" key="2">
    <source>
        <dbReference type="ARBA" id="ARBA00004319"/>
    </source>
</evidence>
<feature type="region of interest" description="Disordered" evidence="8">
    <location>
        <begin position="82"/>
        <end position="113"/>
    </location>
</feature>
<evidence type="ECO:0000313" key="11">
    <source>
        <dbReference type="Proteomes" id="UP001331761"/>
    </source>
</evidence>
<dbReference type="EC" id="5.3.4.1" evidence="4"/>
<comment type="catalytic activity">
    <reaction evidence="1">
        <text>Catalyzes the rearrangement of -S-S- bonds in proteins.</text>
        <dbReference type="EC" id="5.3.4.1"/>
    </reaction>
</comment>
<evidence type="ECO:0000256" key="3">
    <source>
        <dbReference type="ARBA" id="ARBA00006347"/>
    </source>
</evidence>
<dbReference type="SUPFAM" id="SSF52833">
    <property type="entry name" value="Thioredoxin-like"/>
    <property type="match status" value="1"/>
</dbReference>
<keyword evidence="5" id="KW-0256">Endoplasmic reticulum</keyword>
<evidence type="ECO:0000313" key="10">
    <source>
        <dbReference type="EMBL" id="KAK5983866.1"/>
    </source>
</evidence>
<protein>
    <recommendedName>
        <fullName evidence="4">protein disulfide-isomerase</fullName>
        <ecNumber evidence="4">5.3.4.1</ecNumber>
    </recommendedName>
</protein>
<keyword evidence="11" id="KW-1185">Reference proteome</keyword>
<gene>
    <name evidence="10" type="ORF">GCK32_018103</name>
</gene>
<feature type="domain" description="Thioredoxin" evidence="9">
    <location>
        <begin position="5"/>
        <end position="78"/>
    </location>
</feature>
<dbReference type="GO" id="GO:0003756">
    <property type="term" value="F:protein disulfide isomerase activity"/>
    <property type="evidence" value="ECO:0007669"/>
    <property type="project" value="UniProtKB-EC"/>
</dbReference>
<reference evidence="10 11" key="1">
    <citation type="submission" date="2019-10" db="EMBL/GenBank/DDBJ databases">
        <title>Assembly and Annotation for the nematode Trichostrongylus colubriformis.</title>
        <authorList>
            <person name="Martin J."/>
        </authorList>
    </citation>
    <scope>NUCLEOTIDE SEQUENCE [LARGE SCALE GENOMIC DNA]</scope>
    <source>
        <strain evidence="10">G859</strain>
        <tissue evidence="10">Whole worm</tissue>
    </source>
</reference>
<dbReference type="Gene3D" id="3.40.30.10">
    <property type="entry name" value="Glutaredoxin"/>
    <property type="match status" value="1"/>
</dbReference>
<dbReference type="InterPro" id="IPR013766">
    <property type="entry name" value="Thioredoxin_domain"/>
</dbReference>
<feature type="compositionally biased region" description="Basic and acidic residues" evidence="8">
    <location>
        <begin position="84"/>
        <end position="102"/>
    </location>
</feature>
<evidence type="ECO:0000256" key="1">
    <source>
        <dbReference type="ARBA" id="ARBA00001182"/>
    </source>
</evidence>
<evidence type="ECO:0000256" key="8">
    <source>
        <dbReference type="SAM" id="MobiDB-lite"/>
    </source>
</evidence>
<evidence type="ECO:0000256" key="6">
    <source>
        <dbReference type="ARBA" id="ARBA00023235"/>
    </source>
</evidence>
<evidence type="ECO:0000256" key="5">
    <source>
        <dbReference type="ARBA" id="ARBA00022824"/>
    </source>
</evidence>
<organism evidence="10 11">
    <name type="scientific">Trichostrongylus colubriformis</name>
    <name type="common">Black scour worm</name>
    <dbReference type="NCBI Taxonomy" id="6319"/>
    <lineage>
        <taxon>Eukaryota</taxon>
        <taxon>Metazoa</taxon>
        <taxon>Ecdysozoa</taxon>
        <taxon>Nematoda</taxon>
        <taxon>Chromadorea</taxon>
        <taxon>Rhabditida</taxon>
        <taxon>Rhabditina</taxon>
        <taxon>Rhabditomorpha</taxon>
        <taxon>Strongyloidea</taxon>
        <taxon>Trichostrongylidae</taxon>
        <taxon>Trichostrongylus</taxon>
    </lineage>
</organism>
<dbReference type="GO" id="GO:0034976">
    <property type="term" value="P:response to endoplasmic reticulum stress"/>
    <property type="evidence" value="ECO:0007669"/>
    <property type="project" value="TreeGrafter"/>
</dbReference>
<dbReference type="PANTHER" id="PTHR18929:SF132">
    <property type="entry name" value="PROTEIN DISULFIDE-ISOMERASE A3"/>
    <property type="match status" value="1"/>
</dbReference>
<proteinExistence type="inferred from homology"/>